<evidence type="ECO:0000313" key="6">
    <source>
        <dbReference type="EMBL" id="SDZ38773.1"/>
    </source>
</evidence>
<dbReference type="InterPro" id="IPR012309">
    <property type="entry name" value="DNA_ligase_ATP-dep_C"/>
</dbReference>
<keyword evidence="3" id="KW-0436">Ligase</keyword>
<dbReference type="PANTHER" id="PTHR45674:SF4">
    <property type="entry name" value="DNA LIGASE 1"/>
    <property type="match status" value="1"/>
</dbReference>
<dbReference type="InterPro" id="IPR012310">
    <property type="entry name" value="DNA_ligase_ATP-dep_cent"/>
</dbReference>
<dbReference type="Gene3D" id="3.30.470.30">
    <property type="entry name" value="DNA ligase/mRNA capping enzyme"/>
    <property type="match status" value="1"/>
</dbReference>
<keyword evidence="7" id="KW-1185">Reference proteome</keyword>
<dbReference type="SUPFAM" id="SSF50249">
    <property type="entry name" value="Nucleic acid-binding proteins"/>
    <property type="match status" value="1"/>
</dbReference>
<dbReference type="Pfam" id="PF04679">
    <property type="entry name" value="DNA_ligase_A_C"/>
    <property type="match status" value="1"/>
</dbReference>
<evidence type="ECO:0000259" key="5">
    <source>
        <dbReference type="PROSITE" id="PS50160"/>
    </source>
</evidence>
<dbReference type="STRING" id="405436.SAMN05444365_11283"/>
<dbReference type="AlphaFoldDB" id="A0A1H3SL18"/>
<dbReference type="NCBIfam" id="TIGR02779">
    <property type="entry name" value="NHEJ_ligase_lig"/>
    <property type="match status" value="1"/>
</dbReference>
<dbReference type="EMBL" id="FNPH01000012">
    <property type="protein sequence ID" value="SDZ38773.1"/>
    <property type="molecule type" value="Genomic_DNA"/>
</dbReference>
<feature type="domain" description="ATP-dependent DNA ligase family profile" evidence="5">
    <location>
        <begin position="99"/>
        <end position="241"/>
    </location>
</feature>
<dbReference type="CDD" id="cd07906">
    <property type="entry name" value="Adenylation_DNA_ligase_LigD_LigC"/>
    <property type="match status" value="1"/>
</dbReference>
<dbReference type="SUPFAM" id="SSF56091">
    <property type="entry name" value="DNA ligase/mRNA capping enzyme, catalytic domain"/>
    <property type="match status" value="1"/>
</dbReference>
<dbReference type="GO" id="GO:0005524">
    <property type="term" value="F:ATP binding"/>
    <property type="evidence" value="ECO:0007669"/>
    <property type="project" value="InterPro"/>
</dbReference>
<dbReference type="Proteomes" id="UP000242415">
    <property type="component" value="Unassembled WGS sequence"/>
</dbReference>
<dbReference type="GO" id="GO:0006310">
    <property type="term" value="P:DNA recombination"/>
    <property type="evidence" value="ECO:0007669"/>
    <property type="project" value="InterPro"/>
</dbReference>
<proteinExistence type="inferred from homology"/>
<comment type="similarity">
    <text evidence="1">Belongs to the ATP-dependent DNA ligase family.</text>
</comment>
<protein>
    <recommendedName>
        <fullName evidence="2">DNA ligase (ATP)</fullName>
        <ecNumber evidence="2">6.5.1.1</ecNumber>
    </recommendedName>
</protein>
<evidence type="ECO:0000256" key="2">
    <source>
        <dbReference type="ARBA" id="ARBA00012727"/>
    </source>
</evidence>
<dbReference type="EC" id="6.5.1.1" evidence="2"/>
<dbReference type="PROSITE" id="PS50160">
    <property type="entry name" value="DNA_LIGASE_A3"/>
    <property type="match status" value="1"/>
</dbReference>
<evidence type="ECO:0000256" key="1">
    <source>
        <dbReference type="ARBA" id="ARBA00007572"/>
    </source>
</evidence>
<dbReference type="GO" id="GO:0006281">
    <property type="term" value="P:DNA repair"/>
    <property type="evidence" value="ECO:0007669"/>
    <property type="project" value="InterPro"/>
</dbReference>
<gene>
    <name evidence="6" type="ORF">SAMN05444365_11283</name>
</gene>
<dbReference type="InterPro" id="IPR050191">
    <property type="entry name" value="ATP-dep_DNA_ligase"/>
</dbReference>
<dbReference type="CDD" id="cd07971">
    <property type="entry name" value="OBF_DNA_ligase_LigD"/>
    <property type="match status" value="1"/>
</dbReference>
<dbReference type="InterPro" id="IPR014146">
    <property type="entry name" value="LigD_ligase_dom"/>
</dbReference>
<accession>A0A1H3SL18</accession>
<dbReference type="InterPro" id="IPR012340">
    <property type="entry name" value="NA-bd_OB-fold"/>
</dbReference>
<organism evidence="6 7">
    <name type="scientific">Micromonospora pattaloongensis</name>
    <dbReference type="NCBI Taxonomy" id="405436"/>
    <lineage>
        <taxon>Bacteria</taxon>
        <taxon>Bacillati</taxon>
        <taxon>Actinomycetota</taxon>
        <taxon>Actinomycetes</taxon>
        <taxon>Micromonosporales</taxon>
        <taxon>Micromonosporaceae</taxon>
        <taxon>Micromonospora</taxon>
    </lineage>
</organism>
<reference evidence="7" key="1">
    <citation type="submission" date="2016-10" db="EMBL/GenBank/DDBJ databases">
        <authorList>
            <person name="Varghese N."/>
            <person name="Submissions S."/>
        </authorList>
    </citation>
    <scope>NUCLEOTIDE SEQUENCE [LARGE SCALE GENOMIC DNA]</scope>
    <source>
        <strain evidence="7">DSM 45245</strain>
    </source>
</reference>
<dbReference type="Gene3D" id="3.30.1490.70">
    <property type="match status" value="1"/>
</dbReference>
<evidence type="ECO:0000256" key="3">
    <source>
        <dbReference type="ARBA" id="ARBA00022598"/>
    </source>
</evidence>
<name>A0A1H3SL18_9ACTN</name>
<dbReference type="Gene3D" id="2.40.50.140">
    <property type="entry name" value="Nucleic acid-binding proteins"/>
    <property type="match status" value="1"/>
</dbReference>
<dbReference type="GO" id="GO:0003910">
    <property type="term" value="F:DNA ligase (ATP) activity"/>
    <property type="evidence" value="ECO:0007669"/>
    <property type="project" value="UniProtKB-EC"/>
</dbReference>
<evidence type="ECO:0000313" key="7">
    <source>
        <dbReference type="Proteomes" id="UP000242415"/>
    </source>
</evidence>
<sequence length="305" mass="32893">MLATTGELPTGAGWSYEFKWDGVRAVADLAGGVGRFFARSGVEITAAYPELAPLATGVEDALLDGEIVALTDKGTPSFTALAERMHVREPARAARLAATVPVTYMIFDVLRLHGVDLTARSYRDRRAALESLGLAGPRWAVPPTFTDGGATWATAEEHGLEGVVAKRLDSAYRGGVRSPDWVKVKRELTRDFVVGGWRPGARRIGGLLVGAPTPDGRLVFRGRVGGGIGAVTERELLAVLEPLRAPGPPFAAPVPRADARGAIWVRPETVIEVKYSQRTPDGRLRFPRFLRLRPDLRPEDVDDGA</sequence>
<dbReference type="PANTHER" id="PTHR45674">
    <property type="entry name" value="DNA LIGASE 1/3 FAMILY MEMBER"/>
    <property type="match status" value="1"/>
</dbReference>
<evidence type="ECO:0000256" key="4">
    <source>
        <dbReference type="ARBA" id="ARBA00034003"/>
    </source>
</evidence>
<comment type="catalytic activity">
    <reaction evidence="4">
        <text>ATP + (deoxyribonucleotide)n-3'-hydroxyl + 5'-phospho-(deoxyribonucleotide)m = (deoxyribonucleotide)n+m + AMP + diphosphate.</text>
        <dbReference type="EC" id="6.5.1.1"/>
    </reaction>
</comment>
<dbReference type="Pfam" id="PF01068">
    <property type="entry name" value="DNA_ligase_A_M"/>
    <property type="match status" value="1"/>
</dbReference>